<dbReference type="STRING" id="402385.SAMN05421848_2737"/>
<reference evidence="2" key="1">
    <citation type="submission" date="2016-10" db="EMBL/GenBank/DDBJ databases">
        <authorList>
            <person name="Varghese N."/>
            <person name="Submissions S."/>
        </authorList>
    </citation>
    <scope>NUCLEOTIDE SEQUENCE [LARGE SCALE GENOMIC DNA]</scope>
    <source>
        <strain evidence="2">DSM 23439</strain>
    </source>
</reference>
<gene>
    <name evidence="1" type="ORF">SAMN05421848_2737</name>
</gene>
<sequence>MDFEKMDAALAAAEEYTKTDEFKHVVKTMLMTKLEIERFMPANADDPRYVIVSGHLLIEKLFEEFVRSNLKRPEMIDGKEINYRQLVAFAQAMQAEDVVMPWMYKAMKILALLRDLYAHNLTPDNGEKQINKFITLVNQNRTCEKVAIEGEYEELASAIVNLCLLLSGLLKRS</sequence>
<dbReference type="AlphaFoldDB" id="A0A1I1M1S5"/>
<dbReference type="EMBL" id="FOLY01000006">
    <property type="protein sequence ID" value="SFC79324.1"/>
    <property type="molecule type" value="Genomic_DNA"/>
</dbReference>
<evidence type="ECO:0000313" key="2">
    <source>
        <dbReference type="Proteomes" id="UP000199046"/>
    </source>
</evidence>
<dbReference type="OrthoDB" id="8479922at2"/>
<dbReference type="Proteomes" id="UP000199046">
    <property type="component" value="Unassembled WGS sequence"/>
</dbReference>
<proteinExistence type="predicted"/>
<evidence type="ECO:0000313" key="1">
    <source>
        <dbReference type="EMBL" id="SFC79324.1"/>
    </source>
</evidence>
<organism evidence="1 2">
    <name type="scientific">Kushneria avicenniae</name>
    <dbReference type="NCBI Taxonomy" id="402385"/>
    <lineage>
        <taxon>Bacteria</taxon>
        <taxon>Pseudomonadati</taxon>
        <taxon>Pseudomonadota</taxon>
        <taxon>Gammaproteobacteria</taxon>
        <taxon>Oceanospirillales</taxon>
        <taxon>Halomonadaceae</taxon>
        <taxon>Kushneria</taxon>
    </lineage>
</organism>
<protein>
    <submittedName>
        <fullName evidence="1">Uncharacterized protein</fullName>
    </submittedName>
</protein>
<dbReference type="RefSeq" id="WP_090135075.1">
    <property type="nucleotide sequence ID" value="NZ_FOLY01000006.1"/>
</dbReference>
<keyword evidence="2" id="KW-1185">Reference proteome</keyword>
<name>A0A1I1M1S5_9GAMM</name>
<accession>A0A1I1M1S5</accession>